<dbReference type="InParanoid" id="A0A165QBJ3"/>
<evidence type="ECO:0000313" key="2">
    <source>
        <dbReference type="Proteomes" id="UP000076761"/>
    </source>
</evidence>
<name>A0A165QBJ3_9AGAM</name>
<dbReference type="EMBL" id="KV425598">
    <property type="protein sequence ID" value="KZT22188.1"/>
    <property type="molecule type" value="Genomic_DNA"/>
</dbReference>
<dbReference type="AlphaFoldDB" id="A0A165QBJ3"/>
<accession>A0A165QBJ3</accession>
<reference evidence="1 2" key="1">
    <citation type="journal article" date="2016" name="Mol. Biol. Evol.">
        <title>Comparative Genomics of Early-Diverging Mushroom-Forming Fungi Provides Insights into the Origins of Lignocellulose Decay Capabilities.</title>
        <authorList>
            <person name="Nagy L.G."/>
            <person name="Riley R."/>
            <person name="Tritt A."/>
            <person name="Adam C."/>
            <person name="Daum C."/>
            <person name="Floudas D."/>
            <person name="Sun H."/>
            <person name="Yadav J.S."/>
            <person name="Pangilinan J."/>
            <person name="Larsson K.H."/>
            <person name="Matsuura K."/>
            <person name="Barry K."/>
            <person name="Labutti K."/>
            <person name="Kuo R."/>
            <person name="Ohm R.A."/>
            <person name="Bhattacharya S.S."/>
            <person name="Shirouzu T."/>
            <person name="Yoshinaga Y."/>
            <person name="Martin F.M."/>
            <person name="Grigoriev I.V."/>
            <person name="Hibbett D.S."/>
        </authorList>
    </citation>
    <scope>NUCLEOTIDE SEQUENCE [LARGE SCALE GENOMIC DNA]</scope>
    <source>
        <strain evidence="1 2">HHB14362 ss-1</strain>
    </source>
</reference>
<evidence type="ECO:0000313" key="1">
    <source>
        <dbReference type="EMBL" id="KZT22188.1"/>
    </source>
</evidence>
<proteinExistence type="predicted"/>
<dbReference type="Proteomes" id="UP000076761">
    <property type="component" value="Unassembled WGS sequence"/>
</dbReference>
<organism evidence="1 2">
    <name type="scientific">Neolentinus lepideus HHB14362 ss-1</name>
    <dbReference type="NCBI Taxonomy" id="1314782"/>
    <lineage>
        <taxon>Eukaryota</taxon>
        <taxon>Fungi</taxon>
        <taxon>Dikarya</taxon>
        <taxon>Basidiomycota</taxon>
        <taxon>Agaricomycotina</taxon>
        <taxon>Agaricomycetes</taxon>
        <taxon>Gloeophyllales</taxon>
        <taxon>Gloeophyllaceae</taxon>
        <taxon>Neolentinus</taxon>
    </lineage>
</organism>
<gene>
    <name evidence="1" type="ORF">NEOLEDRAFT_672067</name>
</gene>
<sequence length="138" mass="15381">MGLHLRCCGKGLGWADTGCRTSGATYKRNRRCTSRRLEASRLSPEPGPSMRGVESRVKTAAWHETLRTIHQVNRYVNATGRILGIWAVAAVGLGRTSLHVLLIGIRLCDVLQIHIMRNPISIEFWFSRQPAAIHTVIP</sequence>
<keyword evidence="2" id="KW-1185">Reference proteome</keyword>
<protein>
    <submittedName>
        <fullName evidence="1">Uncharacterized protein</fullName>
    </submittedName>
</protein>